<dbReference type="Proteomes" id="UP000183898">
    <property type="component" value="Unassembled WGS sequence"/>
</dbReference>
<proteinExistence type="predicted"/>
<sequence length="67" mass="7600">MGVYKPYIFIFASTSKAVMSSISFRARDIPPHNAAFTIPFRGGTLQCAYHPILGDWVCILMVIRHVW</sequence>
<name>A0A1H8MCV4_9PROT</name>
<gene>
    <name evidence="1" type="ORF">SAMN05216404_11289</name>
</gene>
<evidence type="ECO:0000313" key="1">
    <source>
        <dbReference type="EMBL" id="SEO15153.1"/>
    </source>
</evidence>
<evidence type="ECO:0000313" key="2">
    <source>
        <dbReference type="Proteomes" id="UP000183898"/>
    </source>
</evidence>
<dbReference type="EMBL" id="FOCT01000012">
    <property type="protein sequence ID" value="SEO15153.1"/>
    <property type="molecule type" value="Genomic_DNA"/>
</dbReference>
<accession>A0A1H8MCV4</accession>
<protein>
    <submittedName>
        <fullName evidence="1">Uncharacterized protein</fullName>
    </submittedName>
</protein>
<organism evidence="1 2">
    <name type="scientific">Nitrosospira multiformis</name>
    <dbReference type="NCBI Taxonomy" id="1231"/>
    <lineage>
        <taxon>Bacteria</taxon>
        <taxon>Pseudomonadati</taxon>
        <taxon>Pseudomonadota</taxon>
        <taxon>Betaproteobacteria</taxon>
        <taxon>Nitrosomonadales</taxon>
        <taxon>Nitrosomonadaceae</taxon>
        <taxon>Nitrosospira</taxon>
    </lineage>
</organism>
<dbReference type="AlphaFoldDB" id="A0A1H8MCV4"/>
<reference evidence="1 2" key="1">
    <citation type="submission" date="2016-10" db="EMBL/GenBank/DDBJ databases">
        <authorList>
            <person name="de Groot N.N."/>
        </authorList>
    </citation>
    <scope>NUCLEOTIDE SEQUENCE [LARGE SCALE GENOMIC DNA]</scope>
    <source>
        <strain evidence="1 2">Nl18</strain>
    </source>
</reference>